<evidence type="ECO:0000313" key="3">
    <source>
        <dbReference type="Proteomes" id="UP000295818"/>
    </source>
</evidence>
<accession>A0ABY2BPI4</accession>
<evidence type="ECO:0000256" key="1">
    <source>
        <dbReference type="SAM" id="MobiDB-lite"/>
    </source>
</evidence>
<feature type="region of interest" description="Disordered" evidence="1">
    <location>
        <begin position="57"/>
        <end position="79"/>
    </location>
</feature>
<dbReference type="EMBL" id="SLWM01000003">
    <property type="protein sequence ID" value="TCO27365.1"/>
    <property type="molecule type" value="Genomic_DNA"/>
</dbReference>
<dbReference type="Proteomes" id="UP000295818">
    <property type="component" value="Unassembled WGS sequence"/>
</dbReference>
<reference evidence="2 3" key="1">
    <citation type="journal article" date="2015" name="Stand. Genomic Sci.">
        <title>Genomic Encyclopedia of Bacterial and Archaeal Type Strains, Phase III: the genomes of soil and plant-associated and newly described type strains.</title>
        <authorList>
            <person name="Whitman W.B."/>
            <person name="Woyke T."/>
            <person name="Klenk H.P."/>
            <person name="Zhou Y."/>
            <person name="Lilburn T.G."/>
            <person name="Beck B.J."/>
            <person name="De Vos P."/>
            <person name="Vandamme P."/>
            <person name="Eisen J.A."/>
            <person name="Garrity G."/>
            <person name="Hugenholtz P."/>
            <person name="Kyrpides N.C."/>
        </authorList>
    </citation>
    <scope>NUCLEOTIDE SEQUENCE [LARGE SCALE GENOMIC DNA]</scope>
    <source>
        <strain evidence="2 3">VKM Ac-2538</strain>
    </source>
</reference>
<organism evidence="2 3">
    <name type="scientific">Kribbella orskensis</name>
    <dbReference type="NCBI Taxonomy" id="2512216"/>
    <lineage>
        <taxon>Bacteria</taxon>
        <taxon>Bacillati</taxon>
        <taxon>Actinomycetota</taxon>
        <taxon>Actinomycetes</taxon>
        <taxon>Propionibacteriales</taxon>
        <taxon>Kribbellaceae</taxon>
        <taxon>Kribbella</taxon>
    </lineage>
</organism>
<gene>
    <name evidence="2" type="ORF">EV644_10362</name>
</gene>
<proteinExistence type="predicted"/>
<protein>
    <submittedName>
        <fullName evidence="2">Uncharacterized protein</fullName>
    </submittedName>
</protein>
<comment type="caution">
    <text evidence="2">The sequence shown here is derived from an EMBL/GenBank/DDBJ whole genome shotgun (WGS) entry which is preliminary data.</text>
</comment>
<name>A0ABY2BPI4_9ACTN</name>
<evidence type="ECO:0000313" key="2">
    <source>
        <dbReference type="EMBL" id="TCO27365.1"/>
    </source>
</evidence>
<keyword evidence="3" id="KW-1185">Reference proteome</keyword>
<sequence>MRLFVVHDDAGTIYQAVRCPSDAPAPALQTAPGLQFSEVDPPEGFREDADLREFVNNHRAENMARPRGSVVRLTTPEDQ</sequence>